<evidence type="ECO:0000313" key="21">
    <source>
        <dbReference type="EMBL" id="GAN44936.1"/>
    </source>
</evidence>
<dbReference type="SMART" id="SM00475">
    <property type="entry name" value="53EXOc"/>
    <property type="match status" value="1"/>
</dbReference>
<dbReference type="CDD" id="cd09898">
    <property type="entry name" value="H3TH_53EXO"/>
    <property type="match status" value="1"/>
</dbReference>
<reference evidence="22" key="2">
    <citation type="submission" date="2015-08" db="EMBL/GenBank/DDBJ databases">
        <title>Complete DNA Sequence of Pseudomonas syringae pv. actinidiae, the Causal Agent of Kiwifruit Canker Disease.</title>
        <authorList>
            <person name="Rikkerink E.H.A."/>
            <person name="Fineran P.C."/>
        </authorList>
    </citation>
    <scope>NUCLEOTIDE SEQUENCE</scope>
    <source>
        <strain evidence="22">SkMP5</strain>
    </source>
</reference>
<dbReference type="Gene3D" id="3.30.420.10">
    <property type="entry name" value="Ribonuclease H-like superfamily/Ribonuclease H"/>
    <property type="match status" value="1"/>
</dbReference>
<dbReference type="InterPro" id="IPR019760">
    <property type="entry name" value="DNA-dir_DNA_pol_A_CS"/>
</dbReference>
<evidence type="ECO:0000256" key="5">
    <source>
        <dbReference type="ARBA" id="ARBA00022679"/>
    </source>
</evidence>
<dbReference type="InterPro" id="IPR012337">
    <property type="entry name" value="RNaseH-like_sf"/>
</dbReference>
<keyword evidence="7 17" id="KW-0235">DNA replication</keyword>
<dbReference type="Pfam" id="PF00476">
    <property type="entry name" value="DNA_pol_A"/>
    <property type="match status" value="1"/>
</dbReference>
<dbReference type="Gene3D" id="3.40.50.1010">
    <property type="entry name" value="5'-nuclease"/>
    <property type="match status" value="1"/>
</dbReference>
<feature type="domain" description="5'-3' exonuclease" evidence="19">
    <location>
        <begin position="1"/>
        <end position="255"/>
    </location>
</feature>
<dbReference type="InterPro" id="IPR020046">
    <property type="entry name" value="5-3_exonucl_a-hlix_arch_N"/>
</dbReference>
<evidence type="ECO:0000256" key="17">
    <source>
        <dbReference type="RuleBase" id="RU004460"/>
    </source>
</evidence>
<dbReference type="PANTHER" id="PTHR10133">
    <property type="entry name" value="DNA POLYMERASE I"/>
    <property type="match status" value="1"/>
</dbReference>
<dbReference type="STRING" id="1475481.GCA_000953855_00827"/>
<keyword evidence="11 17" id="KW-0269">Exonuclease</keyword>
<dbReference type="FunFam" id="3.30.420.10:FF:000026">
    <property type="entry name" value="DNA polymerase I"/>
    <property type="match status" value="1"/>
</dbReference>
<dbReference type="SUPFAM" id="SSF47807">
    <property type="entry name" value="5' to 3' exonuclease, C-terminal subdomain"/>
    <property type="match status" value="1"/>
</dbReference>
<dbReference type="CDD" id="cd06139">
    <property type="entry name" value="DNA_polA_I_Ecoli_like_exo"/>
    <property type="match status" value="1"/>
</dbReference>
<evidence type="ECO:0000256" key="2">
    <source>
        <dbReference type="ARBA" id="ARBA00011541"/>
    </source>
</evidence>
<dbReference type="Gene3D" id="3.30.70.370">
    <property type="match status" value="1"/>
</dbReference>
<dbReference type="NCBIfam" id="TIGR00593">
    <property type="entry name" value="pola"/>
    <property type="match status" value="1"/>
</dbReference>
<dbReference type="PANTHER" id="PTHR10133:SF27">
    <property type="entry name" value="DNA POLYMERASE NU"/>
    <property type="match status" value="1"/>
</dbReference>
<dbReference type="InterPro" id="IPR002421">
    <property type="entry name" value="5-3_exonuclease"/>
</dbReference>
<evidence type="ECO:0000313" key="22">
    <source>
        <dbReference type="EMBL" id="GAP65524.1"/>
    </source>
</evidence>
<dbReference type="SUPFAM" id="SSF53098">
    <property type="entry name" value="Ribonuclease H-like"/>
    <property type="match status" value="1"/>
</dbReference>
<dbReference type="InterPro" id="IPR018320">
    <property type="entry name" value="DNA_polymerase_1"/>
</dbReference>
<keyword evidence="5 17" id="KW-0808">Transferase</keyword>
<comment type="subunit">
    <text evidence="2">Single-chain monomer with multiple functions.</text>
</comment>
<evidence type="ECO:0000259" key="19">
    <source>
        <dbReference type="SMART" id="SM00475"/>
    </source>
</evidence>
<dbReference type="SUPFAM" id="SSF56672">
    <property type="entry name" value="DNA/RNA polymerases"/>
    <property type="match status" value="1"/>
</dbReference>
<dbReference type="CDD" id="cd08637">
    <property type="entry name" value="DNA_pol_A_pol_I_C"/>
    <property type="match status" value="1"/>
</dbReference>
<sequence length="912" mass="99317">MPTLILIDGSSYLYRAFHALPPLSNAAGEPTGALFGVVNMLRATLKAQPDYAAFVTDAPGPTFRDELYPQYKANRPPMPDDLRAQIEPMHAIVEALGLPILRVPGVEADDVIGTLARQAASQGIEVIVSTGDKDFAQLVGPHVRLVNTMTNTTLDEAGVAEKFGVPPARIVDLLALMGDSVDNIPGVEKCGPKTAAKWLEQYGSLDGVMEHAGEIGGKIGENLRRALDHLPLSRRLATIKTDVALEYAPTDLVLRPRDTGKLRALYTRYGFATALKELEGATVANGSDAGAATLREAAHAAEEAPHAALGGPGNYELVTTQAQLDAWLDKLRRAALISFDTETTSLDPLRAEVVGVSFAVEAGHAAYVPLAHDYPGAPAQLDRAAVLAALKPLLEDPAKPKLGQHAKYDINALEKYGIAVRGLAYDTMLESYVWNATATRHDMDSLAKRYLGVDTIHYEDVAGRGAKQIPFSQVDLDSACRYAAEDADITLRLHLALWPKLEATPTLRHVFERIEMPLVPVLARMEQRGVLVDAAELKRQTQDLARRQHQAQRRAYEVAGREFSLDSPKQLQAILFDELGLPAAVKTPTGQPSTNEEALEAIADQHELPRLILEYRGLAKLRSTYTEKLAEMVNPRTGRVHTSYHQAVAATGRLSSSDPNLQNIPIRTEDGRRIRRAFIAPDGWKILAADYSQIELRIMAHLSGDAGLLAAFHGNQDVHRATAAEVFGLPQDQVDANQRRAAKAINFGLMYGMSAFGLARQLGIGRAEAQDYIARYFARYPGVKAFMDATRERAARDGYVETVFGRRLYLEDIRARNQARRAGAERAAINAPMQGTAADIIKRAMIAVDAFLAGRDDAHMLLQVHDELVFEVRADAVQTIAEAVRARMAGAAELDVPLVVDIGVGANWDEAH</sequence>
<comment type="function">
    <text evidence="17">In addition to polymerase activity, this DNA polymerase exhibits 3'-5' and 5'-3' exonuclease activity.</text>
</comment>
<dbReference type="HOGENOM" id="CLU_004675_0_0_6"/>
<dbReference type="SMART" id="SM00474">
    <property type="entry name" value="35EXOc"/>
    <property type="match status" value="1"/>
</dbReference>
<feature type="domain" description="3'-5' exonuclease" evidence="18">
    <location>
        <begin position="315"/>
        <end position="502"/>
    </location>
</feature>
<dbReference type="NCBIfam" id="NF004397">
    <property type="entry name" value="PRK05755.1"/>
    <property type="match status" value="1"/>
</dbReference>
<dbReference type="InterPro" id="IPR043502">
    <property type="entry name" value="DNA/RNA_pol_sf"/>
</dbReference>
<reference evidence="21" key="1">
    <citation type="submission" date="2015-03" db="EMBL/GenBank/DDBJ databases">
        <title>Draft genome sequence of Mizugakiibacter sediminis skMP5.</title>
        <authorList>
            <person name="Watanabe T."/>
            <person name="Kojima H."/>
            <person name="Fukui M."/>
        </authorList>
    </citation>
    <scope>NUCLEOTIDE SEQUENCE</scope>
    <source>
        <strain evidence="21">SkMP5</strain>
    </source>
</reference>
<keyword evidence="23" id="KW-1185">Reference proteome</keyword>
<dbReference type="FunFam" id="1.10.150.20:FF:000002">
    <property type="entry name" value="DNA polymerase I"/>
    <property type="match status" value="1"/>
</dbReference>
<dbReference type="GO" id="GO:0008408">
    <property type="term" value="F:3'-5' exonuclease activity"/>
    <property type="evidence" value="ECO:0007669"/>
    <property type="project" value="UniProtKB-UniRule"/>
</dbReference>
<evidence type="ECO:0000256" key="3">
    <source>
        <dbReference type="ARBA" id="ARBA00012417"/>
    </source>
</evidence>
<protein>
    <recommendedName>
        <fullName evidence="4 16">DNA polymerase I</fullName>
        <ecNumber evidence="3 16">2.7.7.7</ecNumber>
    </recommendedName>
</protein>
<dbReference type="Proteomes" id="UP000253740">
    <property type="component" value="Unassembled WGS sequence"/>
</dbReference>
<dbReference type="Pfam" id="PF02739">
    <property type="entry name" value="5_3_exonuc_N"/>
    <property type="match status" value="1"/>
</dbReference>
<dbReference type="InterPro" id="IPR008918">
    <property type="entry name" value="HhH2"/>
</dbReference>
<dbReference type="FunFam" id="3.40.50.1010:FF:000001">
    <property type="entry name" value="DNA polymerase I"/>
    <property type="match status" value="1"/>
</dbReference>
<dbReference type="SMART" id="SM00279">
    <property type="entry name" value="HhH2"/>
    <property type="match status" value="1"/>
</dbReference>
<dbReference type="Pfam" id="PF01367">
    <property type="entry name" value="5_3_exonuc"/>
    <property type="match status" value="1"/>
</dbReference>
<dbReference type="EMBL" id="DF970162">
    <property type="protein sequence ID" value="GAP65524.1"/>
    <property type="molecule type" value="Genomic_DNA"/>
</dbReference>
<dbReference type="InterPro" id="IPR036397">
    <property type="entry name" value="RNaseH_sf"/>
</dbReference>
<evidence type="ECO:0000256" key="1">
    <source>
        <dbReference type="ARBA" id="ARBA00007705"/>
    </source>
</evidence>
<comment type="similarity">
    <text evidence="1 17">Belongs to the DNA polymerase type-A family.</text>
</comment>
<evidence type="ECO:0000256" key="10">
    <source>
        <dbReference type="ARBA" id="ARBA00022801"/>
    </source>
</evidence>
<dbReference type="Pfam" id="PF01612">
    <property type="entry name" value="DNA_pol_A_exo1"/>
    <property type="match status" value="1"/>
</dbReference>
<dbReference type="EC" id="2.7.7.7" evidence="3 16"/>
<keyword evidence="14 17" id="KW-0234">DNA repair</keyword>
<evidence type="ECO:0000256" key="7">
    <source>
        <dbReference type="ARBA" id="ARBA00022705"/>
    </source>
</evidence>
<proteinExistence type="inferred from homology"/>
<evidence type="ECO:0000256" key="9">
    <source>
        <dbReference type="ARBA" id="ARBA00022763"/>
    </source>
</evidence>
<accession>A0A0K8QL04</accession>
<dbReference type="SUPFAM" id="SSF88723">
    <property type="entry name" value="PIN domain-like"/>
    <property type="match status" value="1"/>
</dbReference>
<evidence type="ECO:0000256" key="14">
    <source>
        <dbReference type="ARBA" id="ARBA00023204"/>
    </source>
</evidence>
<organism evidence="22">
    <name type="scientific">Mizugakiibacter sediminis</name>
    <dbReference type="NCBI Taxonomy" id="1475481"/>
    <lineage>
        <taxon>Bacteria</taxon>
        <taxon>Pseudomonadati</taxon>
        <taxon>Pseudomonadota</taxon>
        <taxon>Gammaproteobacteria</taxon>
        <taxon>Lysobacterales</taxon>
        <taxon>Rhodanobacteraceae</taxon>
        <taxon>Mizugakiibacter</taxon>
    </lineage>
</organism>
<dbReference type="GO" id="GO:0003677">
    <property type="term" value="F:DNA binding"/>
    <property type="evidence" value="ECO:0007669"/>
    <property type="project" value="UniProtKB-UniRule"/>
</dbReference>
<keyword evidence="8" id="KW-0540">Nuclease</keyword>
<comment type="catalytic activity">
    <reaction evidence="15 17">
        <text>DNA(n) + a 2'-deoxyribonucleoside 5'-triphosphate = DNA(n+1) + diphosphate</text>
        <dbReference type="Rhea" id="RHEA:22508"/>
        <dbReference type="Rhea" id="RHEA-COMP:17339"/>
        <dbReference type="Rhea" id="RHEA-COMP:17340"/>
        <dbReference type="ChEBI" id="CHEBI:33019"/>
        <dbReference type="ChEBI" id="CHEBI:61560"/>
        <dbReference type="ChEBI" id="CHEBI:173112"/>
        <dbReference type="EC" id="2.7.7.7"/>
    </reaction>
</comment>
<dbReference type="FunFam" id="1.20.1060.10:FF:000001">
    <property type="entry name" value="DNA polymerase I"/>
    <property type="match status" value="1"/>
</dbReference>
<dbReference type="GO" id="GO:0008409">
    <property type="term" value="F:5'-3' exonuclease activity"/>
    <property type="evidence" value="ECO:0007669"/>
    <property type="project" value="UniProtKB-UniRule"/>
</dbReference>
<evidence type="ECO:0000313" key="23">
    <source>
        <dbReference type="Proteomes" id="UP000253740"/>
    </source>
</evidence>
<dbReference type="InterPro" id="IPR020045">
    <property type="entry name" value="DNA_polI_H3TH"/>
</dbReference>
<keyword evidence="12 17" id="KW-0239">DNA-directed DNA polymerase</keyword>
<dbReference type="OrthoDB" id="9806424at2"/>
<dbReference type="InterPro" id="IPR001098">
    <property type="entry name" value="DNA-dir_DNA_pol_A_palm_dom"/>
</dbReference>
<dbReference type="Gene3D" id="1.20.1060.10">
    <property type="entry name" value="Taq DNA Polymerase, Chain T, domain 4"/>
    <property type="match status" value="1"/>
</dbReference>
<dbReference type="GO" id="GO:0006302">
    <property type="term" value="P:double-strand break repair"/>
    <property type="evidence" value="ECO:0007669"/>
    <property type="project" value="TreeGrafter"/>
</dbReference>
<feature type="domain" description="DNA-directed DNA polymerase family A palm" evidence="20">
    <location>
        <begin position="671"/>
        <end position="876"/>
    </location>
</feature>
<dbReference type="AlphaFoldDB" id="A0A0K8QL04"/>
<evidence type="ECO:0000256" key="16">
    <source>
        <dbReference type="NCBIfam" id="TIGR00593"/>
    </source>
</evidence>
<evidence type="ECO:0000256" key="6">
    <source>
        <dbReference type="ARBA" id="ARBA00022695"/>
    </source>
</evidence>
<evidence type="ECO:0000256" key="15">
    <source>
        <dbReference type="ARBA" id="ARBA00049244"/>
    </source>
</evidence>
<dbReference type="SMART" id="SM00482">
    <property type="entry name" value="POLAc"/>
    <property type="match status" value="1"/>
</dbReference>
<evidence type="ECO:0000256" key="4">
    <source>
        <dbReference type="ARBA" id="ARBA00020311"/>
    </source>
</evidence>
<dbReference type="InterPro" id="IPR029060">
    <property type="entry name" value="PIN-like_dom_sf"/>
</dbReference>
<dbReference type="EMBL" id="DF952379">
    <property type="protein sequence ID" value="GAN44936.1"/>
    <property type="molecule type" value="Genomic_DNA"/>
</dbReference>
<dbReference type="GO" id="GO:0006261">
    <property type="term" value="P:DNA-templated DNA replication"/>
    <property type="evidence" value="ECO:0007669"/>
    <property type="project" value="UniProtKB-UniRule"/>
</dbReference>
<name>A0A0K8QL04_9GAMM</name>
<keyword evidence="10 17" id="KW-0378">Hydrolase</keyword>
<dbReference type="InterPro" id="IPR036279">
    <property type="entry name" value="5-3_exonuclease_C_sf"/>
</dbReference>
<dbReference type="PRINTS" id="PR00868">
    <property type="entry name" value="DNAPOLI"/>
</dbReference>
<dbReference type="PROSITE" id="PS00447">
    <property type="entry name" value="DNA_POLYMERASE_A"/>
    <property type="match status" value="1"/>
</dbReference>
<dbReference type="Gene3D" id="1.10.150.20">
    <property type="entry name" value="5' to 3' exonuclease, C-terminal subdomain"/>
    <property type="match status" value="2"/>
</dbReference>
<evidence type="ECO:0000256" key="13">
    <source>
        <dbReference type="ARBA" id="ARBA00023125"/>
    </source>
</evidence>
<evidence type="ECO:0000256" key="8">
    <source>
        <dbReference type="ARBA" id="ARBA00022722"/>
    </source>
</evidence>
<evidence type="ECO:0000256" key="12">
    <source>
        <dbReference type="ARBA" id="ARBA00022932"/>
    </source>
</evidence>
<evidence type="ECO:0000259" key="18">
    <source>
        <dbReference type="SMART" id="SM00474"/>
    </source>
</evidence>
<dbReference type="InterPro" id="IPR002562">
    <property type="entry name" value="3'-5'_exonuclease_dom"/>
</dbReference>
<evidence type="ECO:0000259" key="20">
    <source>
        <dbReference type="SMART" id="SM00482"/>
    </source>
</evidence>
<dbReference type="GO" id="GO:0003887">
    <property type="term" value="F:DNA-directed DNA polymerase activity"/>
    <property type="evidence" value="ECO:0007669"/>
    <property type="project" value="UniProtKB-UniRule"/>
</dbReference>
<keyword evidence="9 17" id="KW-0227">DNA damage</keyword>
<keyword evidence="13 17" id="KW-0238">DNA-binding</keyword>
<dbReference type="CDD" id="cd09859">
    <property type="entry name" value="PIN_53EXO"/>
    <property type="match status" value="1"/>
</dbReference>
<keyword evidence="6 17" id="KW-0548">Nucleotidyltransferase</keyword>
<gene>
    <name evidence="17" type="primary">polA</name>
    <name evidence="21" type="ORF">MBSD_1474</name>
    <name evidence="22" type="ORF">MBSD_n0814</name>
</gene>
<dbReference type="InterPro" id="IPR002298">
    <property type="entry name" value="DNA_polymerase_A"/>
</dbReference>
<dbReference type="FunFam" id="1.10.150.20:FF:000003">
    <property type="entry name" value="DNA polymerase I"/>
    <property type="match status" value="1"/>
</dbReference>
<evidence type="ECO:0000256" key="11">
    <source>
        <dbReference type="ARBA" id="ARBA00022839"/>
    </source>
</evidence>
<dbReference type="RefSeq" id="WP_062535368.1">
    <property type="nucleotide sequence ID" value="NZ_DF970162.1"/>
</dbReference>